<dbReference type="RefSeq" id="XP_007048681.2">
    <property type="nucleotide sequence ID" value="XM_007048619.2"/>
</dbReference>
<dbReference type="PANTHER" id="PTHR35096:SF8">
    <property type="entry name" value="OS03G0308600 PROTEIN"/>
    <property type="match status" value="1"/>
</dbReference>
<dbReference type="Pfam" id="PF25042">
    <property type="entry name" value="DUF7787"/>
    <property type="match status" value="1"/>
</dbReference>
<feature type="compositionally biased region" description="Basic residues" evidence="1">
    <location>
        <begin position="129"/>
        <end position="140"/>
    </location>
</feature>
<reference evidence="3" key="1">
    <citation type="journal article" date="1997" name="Nucleic Acids Res.">
        <title>tRNAscan-SE: a program for improved detection of transfer RNA genes in genomic sequence.</title>
        <authorList>
            <person name="Lowe T.M."/>
            <person name="Eddy S.R."/>
        </authorList>
    </citation>
    <scope>NUCLEOTIDE SEQUENCE [LARGE SCALE GENOMIC DNA]</scope>
    <source>
        <strain evidence="3">r\B97-61/B2</strain>
    </source>
</reference>
<reference evidence="4" key="2">
    <citation type="submission" date="2025-08" db="UniProtKB">
        <authorList>
            <consortium name="RefSeq"/>
        </authorList>
    </citation>
    <scope>IDENTIFICATION</scope>
</reference>
<accession>A0AB32VKU1</accession>
<protein>
    <submittedName>
        <fullName evidence="4">Uncharacterized protein LOC18612043</fullName>
    </submittedName>
</protein>
<evidence type="ECO:0000313" key="4">
    <source>
        <dbReference type="RefSeq" id="XP_007048681.2"/>
    </source>
</evidence>
<dbReference type="InterPro" id="IPR056689">
    <property type="entry name" value="DUF7787"/>
</dbReference>
<evidence type="ECO:0000313" key="3">
    <source>
        <dbReference type="Proteomes" id="UP000694886"/>
    </source>
</evidence>
<dbReference type="Proteomes" id="UP000694886">
    <property type="component" value="Chromosome 1"/>
</dbReference>
<sequence length="162" mass="17904">MERSSKANSWRMKAKKQKISLEDYIAFLSSHKQLPLTLSSLNQIIFIHGLKKSTNMPKKALSEAVEKLNLIDPSRSTLKSTMSSSAWLTEEEIIGDLNRLEWQECCVTSIQTLNSSPEQQSIPKDKAKAKAKAKAKRKRSASVAVAEGADSFSSAVVSFQSS</sequence>
<dbReference type="PANTHER" id="PTHR35096">
    <property type="entry name" value="BNAA08G28570D PROTEIN"/>
    <property type="match status" value="1"/>
</dbReference>
<dbReference type="Gramene" id="Tc01v2_t012750.1">
    <property type="protein sequence ID" value="Tc01v2_p012750.1"/>
    <property type="gene ID" value="Tc01v2_g012750"/>
</dbReference>
<organism evidence="3 4">
    <name type="scientific">Theobroma cacao</name>
    <name type="common">Cacao</name>
    <name type="synonym">Cocoa</name>
    <dbReference type="NCBI Taxonomy" id="3641"/>
    <lineage>
        <taxon>Eukaryota</taxon>
        <taxon>Viridiplantae</taxon>
        <taxon>Streptophyta</taxon>
        <taxon>Embryophyta</taxon>
        <taxon>Tracheophyta</taxon>
        <taxon>Spermatophyta</taxon>
        <taxon>Magnoliopsida</taxon>
        <taxon>eudicotyledons</taxon>
        <taxon>Gunneridae</taxon>
        <taxon>Pentapetalae</taxon>
        <taxon>rosids</taxon>
        <taxon>malvids</taxon>
        <taxon>Malvales</taxon>
        <taxon>Malvaceae</taxon>
        <taxon>Byttnerioideae</taxon>
        <taxon>Theobroma</taxon>
    </lineage>
</organism>
<proteinExistence type="predicted"/>
<name>A0AB32VKU1_THECC</name>
<dbReference type="KEGG" id="tcc:18612043"/>
<feature type="domain" description="DUF7787" evidence="2">
    <location>
        <begin position="15"/>
        <end position="72"/>
    </location>
</feature>
<dbReference type="GeneID" id="18612043"/>
<gene>
    <name evidence="4" type="primary">LOC18612043</name>
</gene>
<feature type="region of interest" description="Disordered" evidence="1">
    <location>
        <begin position="117"/>
        <end position="140"/>
    </location>
</feature>
<evidence type="ECO:0000256" key="1">
    <source>
        <dbReference type="SAM" id="MobiDB-lite"/>
    </source>
</evidence>
<dbReference type="AlphaFoldDB" id="A0AB32VKU1"/>
<evidence type="ECO:0000259" key="2">
    <source>
        <dbReference type="Pfam" id="PF25042"/>
    </source>
</evidence>